<dbReference type="EMBL" id="BSSQ01000018">
    <property type="protein sequence ID" value="GLX70184.1"/>
    <property type="molecule type" value="Genomic_DNA"/>
</dbReference>
<name>A0ABQ6GH12_9BACL</name>
<dbReference type="InterPro" id="IPR004474">
    <property type="entry name" value="LytR_CpsA_psr"/>
</dbReference>
<evidence type="ECO:0000259" key="3">
    <source>
        <dbReference type="Pfam" id="PF03816"/>
    </source>
</evidence>
<dbReference type="Pfam" id="PF03816">
    <property type="entry name" value="LytR_cpsA_psr"/>
    <property type="match status" value="1"/>
</dbReference>
<comment type="caution">
    <text evidence="4">The sequence shown here is derived from an EMBL/GenBank/DDBJ whole genome shotgun (WGS) entry which is preliminary data.</text>
</comment>
<dbReference type="PANTHER" id="PTHR33392">
    <property type="entry name" value="POLYISOPRENYL-TEICHOIC ACID--PEPTIDOGLYCAN TEICHOIC ACID TRANSFERASE TAGU"/>
    <property type="match status" value="1"/>
</dbReference>
<feature type="region of interest" description="Disordered" evidence="2">
    <location>
        <begin position="317"/>
        <end position="349"/>
    </location>
</feature>
<feature type="domain" description="Cell envelope-related transcriptional attenuator" evidence="3">
    <location>
        <begin position="92"/>
        <end position="241"/>
    </location>
</feature>
<dbReference type="RefSeq" id="WP_284240955.1">
    <property type="nucleotide sequence ID" value="NZ_BSSQ01000018.1"/>
</dbReference>
<evidence type="ECO:0000313" key="5">
    <source>
        <dbReference type="Proteomes" id="UP001157114"/>
    </source>
</evidence>
<dbReference type="PANTHER" id="PTHR33392:SF6">
    <property type="entry name" value="POLYISOPRENYL-TEICHOIC ACID--PEPTIDOGLYCAN TEICHOIC ACID TRANSFERASE TAGU"/>
    <property type="match status" value="1"/>
</dbReference>
<protein>
    <submittedName>
        <fullName evidence="4">Transcriptional regulator</fullName>
    </submittedName>
</protein>
<evidence type="ECO:0000256" key="2">
    <source>
        <dbReference type="SAM" id="MobiDB-lite"/>
    </source>
</evidence>
<sequence>MATPKKKRKPWKWVLSGFLVVIVLAIGALAYWGTGVYNSLDKFSKDKEDSRFGQFDDNTTVEAPPEWQGKERVNILLLGGDARGLEENQVPRSDSIMIASFDPVTKKAHLFSVLRDTYIDIEGHGRGRINTAITLGGPQLAMKTVGDLLGLDIQYYVYTDFEGFKALVDSIGGVYFDVEKDMHYTDNADKNKYDIDLKKGYQLLDGDKALQYVRFRHDAMSDFTRTERQRDFMNAVASKLKSGWNIVQMQKILDSVSPYIETNLQVTDMLKLGQLGVKSHLAGTQQVPPMDLIAEERVGGASVLGVSDLDALKASVQEALSKDDTEATPSPSPGTEGSTDTTTNNSSTQ</sequence>
<comment type="similarity">
    <text evidence="1">Belongs to the LytR/CpsA/Psr (LCP) family.</text>
</comment>
<reference evidence="4 5" key="1">
    <citation type="submission" date="2023-03" db="EMBL/GenBank/DDBJ databases">
        <title>Draft genome sequence of the bacteria which degrade cell wall of Tricholomamatutake.</title>
        <authorList>
            <person name="Konishi Y."/>
            <person name="Fukuta Y."/>
            <person name="Shirasaka N."/>
        </authorList>
    </citation>
    <scope>NUCLEOTIDE SEQUENCE [LARGE SCALE GENOMIC DNA]</scope>
    <source>
        <strain evidence="5">mu1</strain>
    </source>
</reference>
<proteinExistence type="inferred from homology"/>
<dbReference type="Proteomes" id="UP001157114">
    <property type="component" value="Unassembled WGS sequence"/>
</dbReference>
<gene>
    <name evidence="4" type="ORF">MU1_45300</name>
</gene>
<keyword evidence="5" id="KW-1185">Reference proteome</keyword>
<dbReference type="Gene3D" id="3.40.630.190">
    <property type="entry name" value="LCP protein"/>
    <property type="match status" value="1"/>
</dbReference>
<dbReference type="InterPro" id="IPR050922">
    <property type="entry name" value="LytR/CpsA/Psr_CW_biosynth"/>
</dbReference>
<dbReference type="NCBIfam" id="TIGR00350">
    <property type="entry name" value="lytR_cpsA_psr"/>
    <property type="match status" value="1"/>
</dbReference>
<evidence type="ECO:0000256" key="1">
    <source>
        <dbReference type="ARBA" id="ARBA00006068"/>
    </source>
</evidence>
<evidence type="ECO:0000313" key="4">
    <source>
        <dbReference type="EMBL" id="GLX70184.1"/>
    </source>
</evidence>
<accession>A0ABQ6GH12</accession>
<organism evidence="4 5">
    <name type="scientific">Paenibacillus glycanilyticus</name>
    <dbReference type="NCBI Taxonomy" id="126569"/>
    <lineage>
        <taxon>Bacteria</taxon>
        <taxon>Bacillati</taxon>
        <taxon>Bacillota</taxon>
        <taxon>Bacilli</taxon>
        <taxon>Bacillales</taxon>
        <taxon>Paenibacillaceae</taxon>
        <taxon>Paenibacillus</taxon>
    </lineage>
</organism>
<feature type="compositionally biased region" description="Low complexity" evidence="2">
    <location>
        <begin position="333"/>
        <end position="349"/>
    </location>
</feature>